<organism evidence="1">
    <name type="scientific">Arundo donax</name>
    <name type="common">Giant reed</name>
    <name type="synonym">Donax arundinaceus</name>
    <dbReference type="NCBI Taxonomy" id="35708"/>
    <lineage>
        <taxon>Eukaryota</taxon>
        <taxon>Viridiplantae</taxon>
        <taxon>Streptophyta</taxon>
        <taxon>Embryophyta</taxon>
        <taxon>Tracheophyta</taxon>
        <taxon>Spermatophyta</taxon>
        <taxon>Magnoliopsida</taxon>
        <taxon>Liliopsida</taxon>
        <taxon>Poales</taxon>
        <taxon>Poaceae</taxon>
        <taxon>PACMAD clade</taxon>
        <taxon>Arundinoideae</taxon>
        <taxon>Arundineae</taxon>
        <taxon>Arundo</taxon>
    </lineage>
</organism>
<reference evidence="1" key="2">
    <citation type="journal article" date="2015" name="Data Brief">
        <title>Shoot transcriptome of the giant reed, Arundo donax.</title>
        <authorList>
            <person name="Barrero R.A."/>
            <person name="Guerrero F.D."/>
            <person name="Moolhuijzen P."/>
            <person name="Goolsby J.A."/>
            <person name="Tidwell J."/>
            <person name="Bellgard S.E."/>
            <person name="Bellgard M.I."/>
        </authorList>
    </citation>
    <scope>NUCLEOTIDE SEQUENCE</scope>
    <source>
        <tissue evidence="1">Shoot tissue taken approximately 20 cm above the soil surface</tissue>
    </source>
</reference>
<sequence>MISLSILRRQEQACPQDI</sequence>
<dbReference type="AlphaFoldDB" id="A0A0A9BZW4"/>
<reference evidence="1" key="1">
    <citation type="submission" date="2014-09" db="EMBL/GenBank/DDBJ databases">
        <authorList>
            <person name="Magalhaes I.L.F."/>
            <person name="Oliveira U."/>
            <person name="Santos F.R."/>
            <person name="Vidigal T.H.D.A."/>
            <person name="Brescovit A.D."/>
            <person name="Santos A.J."/>
        </authorList>
    </citation>
    <scope>NUCLEOTIDE SEQUENCE</scope>
    <source>
        <tissue evidence="1">Shoot tissue taken approximately 20 cm above the soil surface</tissue>
    </source>
</reference>
<dbReference type="EMBL" id="GBRH01233073">
    <property type="protein sequence ID" value="JAD64822.1"/>
    <property type="molecule type" value="Transcribed_RNA"/>
</dbReference>
<protein>
    <submittedName>
        <fullName evidence="1">Uncharacterized protein</fullName>
    </submittedName>
</protein>
<name>A0A0A9BZW4_ARUDO</name>
<proteinExistence type="predicted"/>
<evidence type="ECO:0000313" key="1">
    <source>
        <dbReference type="EMBL" id="JAD64822.1"/>
    </source>
</evidence>
<accession>A0A0A9BZW4</accession>